<dbReference type="PROSITE" id="PS51186">
    <property type="entry name" value="GNAT"/>
    <property type="match status" value="1"/>
</dbReference>
<keyword evidence="3" id="KW-1185">Reference proteome</keyword>
<dbReference type="RefSeq" id="WP_136737225.1">
    <property type="nucleotide sequence ID" value="NZ_SWDB01000041.1"/>
</dbReference>
<reference evidence="2 3" key="1">
    <citation type="submission" date="2019-04" db="EMBL/GenBank/DDBJ databases">
        <title>Thalassotalea guangxiensis sp. nov., isolated from sediment of the coastal wetland.</title>
        <authorList>
            <person name="Zheng S."/>
            <person name="Zhang D."/>
        </authorList>
    </citation>
    <scope>NUCLEOTIDE SEQUENCE [LARGE SCALE GENOMIC DNA]</scope>
    <source>
        <strain evidence="2 3">ZS-4</strain>
    </source>
</reference>
<dbReference type="Gene3D" id="3.40.630.30">
    <property type="match status" value="1"/>
</dbReference>
<dbReference type="PANTHER" id="PTHR43792">
    <property type="entry name" value="GNAT FAMILY, PUTATIVE (AFU_ORTHOLOGUE AFUA_3G00765)-RELATED-RELATED"/>
    <property type="match status" value="1"/>
</dbReference>
<organism evidence="2 3">
    <name type="scientific">Thalassotalea mangrovi</name>
    <dbReference type="NCBI Taxonomy" id="2572245"/>
    <lineage>
        <taxon>Bacteria</taxon>
        <taxon>Pseudomonadati</taxon>
        <taxon>Pseudomonadota</taxon>
        <taxon>Gammaproteobacteria</taxon>
        <taxon>Alteromonadales</taxon>
        <taxon>Colwelliaceae</taxon>
        <taxon>Thalassotalea</taxon>
    </lineage>
</organism>
<accession>A0A4V6WMI9</accession>
<dbReference type="PANTHER" id="PTHR43792:SF1">
    <property type="entry name" value="N-ACETYLTRANSFERASE DOMAIN-CONTAINING PROTEIN"/>
    <property type="match status" value="1"/>
</dbReference>
<dbReference type="InterPro" id="IPR000182">
    <property type="entry name" value="GNAT_dom"/>
</dbReference>
<protein>
    <submittedName>
        <fullName evidence="2">GNAT family N-acetyltransferase</fullName>
    </submittedName>
</protein>
<proteinExistence type="predicted"/>
<dbReference type="InterPro" id="IPR016181">
    <property type="entry name" value="Acyl_CoA_acyltransferase"/>
</dbReference>
<comment type="caution">
    <text evidence="2">The sequence shown here is derived from an EMBL/GenBank/DDBJ whole genome shotgun (WGS) entry which is preliminary data.</text>
</comment>
<sequence length="179" mass="20811">MNIENSTRLSFTLMSEADSQLLFELDQNPEVMKYVNDGKPTTWQEIEQRFIPRLNAYRNPERGWGLWQVNLKDSDEFIGWILVRPANFFSEQRDDHNLELGWRFKQEFWGKGYATEAAQAVMDALATQPEVKAFSALAVPENEGSIRIMEKLGMTYIKTYVHEDSGISETVVYYQLDNN</sequence>
<feature type="domain" description="N-acetyltransferase" evidence="1">
    <location>
        <begin position="9"/>
        <end position="179"/>
    </location>
</feature>
<name>A0A4V6WMI9_9GAMM</name>
<evidence type="ECO:0000313" key="3">
    <source>
        <dbReference type="Proteomes" id="UP000307999"/>
    </source>
</evidence>
<keyword evidence="2" id="KW-0808">Transferase</keyword>
<dbReference type="Pfam" id="PF13302">
    <property type="entry name" value="Acetyltransf_3"/>
    <property type="match status" value="1"/>
</dbReference>
<dbReference type="AlphaFoldDB" id="A0A4V6WMI9"/>
<dbReference type="InterPro" id="IPR051531">
    <property type="entry name" value="N-acetyltransferase"/>
</dbReference>
<evidence type="ECO:0000313" key="2">
    <source>
        <dbReference type="EMBL" id="TKB43205.1"/>
    </source>
</evidence>
<gene>
    <name evidence="2" type="ORF">E8M12_15745</name>
</gene>
<dbReference type="OrthoDB" id="9801656at2"/>
<dbReference type="SUPFAM" id="SSF55729">
    <property type="entry name" value="Acyl-CoA N-acyltransferases (Nat)"/>
    <property type="match status" value="1"/>
</dbReference>
<dbReference type="Proteomes" id="UP000307999">
    <property type="component" value="Unassembled WGS sequence"/>
</dbReference>
<evidence type="ECO:0000259" key="1">
    <source>
        <dbReference type="PROSITE" id="PS51186"/>
    </source>
</evidence>
<dbReference type="GO" id="GO:0016747">
    <property type="term" value="F:acyltransferase activity, transferring groups other than amino-acyl groups"/>
    <property type="evidence" value="ECO:0007669"/>
    <property type="project" value="InterPro"/>
</dbReference>
<dbReference type="EMBL" id="SWDB01000041">
    <property type="protein sequence ID" value="TKB43205.1"/>
    <property type="molecule type" value="Genomic_DNA"/>
</dbReference>